<dbReference type="RefSeq" id="WP_160690553.1">
    <property type="nucleotide sequence ID" value="NZ_CP047897.1"/>
</dbReference>
<name>A0A6P1NYX9_9BACT</name>
<accession>A0A6P1NYX9</accession>
<dbReference type="SUPFAM" id="SSF53633">
    <property type="entry name" value="Carbamate kinase-like"/>
    <property type="match status" value="1"/>
</dbReference>
<comment type="pathway">
    <text evidence="8">Amino-acid biosynthesis; L-threonine biosynthesis; L-threonine from L-aspartate: step 1/5.</text>
</comment>
<comment type="similarity">
    <text evidence="2 7">Belongs to the aspartokinase family.</text>
</comment>
<dbReference type="InterPro" id="IPR001341">
    <property type="entry name" value="Asp_kinase"/>
</dbReference>
<dbReference type="InterPro" id="IPR036393">
    <property type="entry name" value="AceGlu_kinase-like_sf"/>
</dbReference>
<evidence type="ECO:0000256" key="2">
    <source>
        <dbReference type="ARBA" id="ARBA00010122"/>
    </source>
</evidence>
<dbReference type="PANTHER" id="PTHR21499">
    <property type="entry name" value="ASPARTATE KINASE"/>
    <property type="match status" value="1"/>
</dbReference>
<comment type="pathway">
    <text evidence="1 8">Amino-acid biosynthesis; L-lysine biosynthesis via DAP pathway; (S)-tetrahydrodipicolinate from L-aspartate: step 1/4.</text>
</comment>
<keyword evidence="8" id="KW-0028">Amino-acid biosynthesis</keyword>
<evidence type="ECO:0000256" key="7">
    <source>
        <dbReference type="RuleBase" id="RU003448"/>
    </source>
</evidence>
<sequence length="425" mass="48176">MKVFKFGGASVKDAAAVRNIFRILSQLPESEELVVVVSAMGKTTNALEDVYQKAHQGQDFVPALEACRQYHQAIVQELFPDPGCPVYADVAAQFQELAQTLKTLQPDHWDQQYDQVISRGELLSSLILHHFLQTQGISNFWLDCRTCLRTDATWREGRVDWDYTEQQVQTVLRPVLKQQLVVTQGFIGGTQDGQTTTLGREGSDYSAAIFAFCLNAASLTIWKDVPGLLNADPKLFKDVTRYEEVAYQEAIEMAYYGASVIHPKTVQPLASKCIPLYVKSFLHPEQPGTVIHDCQHDKIAPSFILKQNQCLLSFKAKDLGFISEEHLSAIFQAVHAVRLKINMMQNSALSFSVCCDYDEARVQQLKESIGDQFIIKYNQPLHLFTIQNYDKASILRLVNGREILMEQRTRHTFQFVARPTETIEH</sequence>
<dbReference type="Gene3D" id="1.20.120.1320">
    <property type="entry name" value="Aspartokinase, catalytic domain"/>
    <property type="match status" value="1"/>
</dbReference>
<proteinExistence type="inferred from homology"/>
<dbReference type="InterPro" id="IPR042199">
    <property type="entry name" value="AsparK_Bifunc_asparK/hSer_DH"/>
</dbReference>
<dbReference type="GO" id="GO:0009090">
    <property type="term" value="P:homoserine biosynthetic process"/>
    <property type="evidence" value="ECO:0007669"/>
    <property type="project" value="TreeGrafter"/>
</dbReference>
<dbReference type="KEGG" id="nib:GU926_07505"/>
<dbReference type="GO" id="GO:0009088">
    <property type="term" value="P:threonine biosynthetic process"/>
    <property type="evidence" value="ECO:0007669"/>
    <property type="project" value="UniProtKB-UniPathway"/>
</dbReference>
<dbReference type="UniPathway" id="UPA00050">
    <property type="reaction ID" value="UER00461"/>
</dbReference>
<dbReference type="PANTHER" id="PTHR21499:SF59">
    <property type="entry name" value="ASPARTOKINASE"/>
    <property type="match status" value="1"/>
</dbReference>
<dbReference type="GO" id="GO:0009089">
    <property type="term" value="P:lysine biosynthetic process via diaminopimelate"/>
    <property type="evidence" value="ECO:0007669"/>
    <property type="project" value="UniProtKB-UniPathway"/>
</dbReference>
<dbReference type="EC" id="2.7.2.4" evidence="7"/>
<gene>
    <name evidence="10" type="ORF">GU926_07505</name>
</gene>
<dbReference type="UniPathway" id="UPA00034">
    <property type="reaction ID" value="UER00015"/>
</dbReference>
<dbReference type="GO" id="GO:0005524">
    <property type="term" value="F:ATP binding"/>
    <property type="evidence" value="ECO:0007669"/>
    <property type="project" value="UniProtKB-KW"/>
</dbReference>
<keyword evidence="3 7" id="KW-0808">Transferase</keyword>
<dbReference type="EMBL" id="CP047897">
    <property type="protein sequence ID" value="QHL87285.1"/>
    <property type="molecule type" value="Genomic_DNA"/>
</dbReference>
<protein>
    <recommendedName>
        <fullName evidence="7">Aspartokinase</fullName>
        <ecNumber evidence="7">2.7.2.4</ecNumber>
    </recommendedName>
</protein>
<evidence type="ECO:0000256" key="6">
    <source>
        <dbReference type="ARBA" id="ARBA00022840"/>
    </source>
</evidence>
<dbReference type="GO" id="GO:0004072">
    <property type="term" value="F:aspartate kinase activity"/>
    <property type="evidence" value="ECO:0007669"/>
    <property type="project" value="UniProtKB-EC"/>
</dbReference>
<dbReference type="Proteomes" id="UP000464214">
    <property type="component" value="Chromosome"/>
</dbReference>
<keyword evidence="5 7" id="KW-0418">Kinase</keyword>
<comment type="pathway">
    <text evidence="8">Amino-acid biosynthesis; L-methionine biosynthesis via de novo pathway; L-homoserine from L-aspartate: step 1/3.</text>
</comment>
<evidence type="ECO:0000259" key="9">
    <source>
        <dbReference type="Pfam" id="PF00696"/>
    </source>
</evidence>
<dbReference type="AlphaFoldDB" id="A0A6P1NYX9"/>
<dbReference type="UniPathway" id="UPA00051">
    <property type="reaction ID" value="UER00462"/>
</dbReference>
<dbReference type="GO" id="GO:0005829">
    <property type="term" value="C:cytosol"/>
    <property type="evidence" value="ECO:0007669"/>
    <property type="project" value="TreeGrafter"/>
</dbReference>
<dbReference type="NCBIfam" id="TIGR00657">
    <property type="entry name" value="asp_kinases"/>
    <property type="match status" value="1"/>
</dbReference>
<evidence type="ECO:0000256" key="4">
    <source>
        <dbReference type="ARBA" id="ARBA00022741"/>
    </source>
</evidence>
<evidence type="ECO:0000256" key="8">
    <source>
        <dbReference type="RuleBase" id="RU004249"/>
    </source>
</evidence>
<organism evidence="10 11">
    <name type="scientific">Nibribacter ruber</name>
    <dbReference type="NCBI Taxonomy" id="2698458"/>
    <lineage>
        <taxon>Bacteria</taxon>
        <taxon>Pseudomonadati</taxon>
        <taxon>Bacteroidota</taxon>
        <taxon>Cytophagia</taxon>
        <taxon>Cytophagales</taxon>
        <taxon>Hymenobacteraceae</taxon>
        <taxon>Nibribacter</taxon>
    </lineage>
</organism>
<comment type="catalytic activity">
    <reaction evidence="7">
        <text>L-aspartate + ATP = 4-phospho-L-aspartate + ADP</text>
        <dbReference type="Rhea" id="RHEA:23776"/>
        <dbReference type="ChEBI" id="CHEBI:29991"/>
        <dbReference type="ChEBI" id="CHEBI:30616"/>
        <dbReference type="ChEBI" id="CHEBI:57535"/>
        <dbReference type="ChEBI" id="CHEBI:456216"/>
        <dbReference type="EC" id="2.7.2.4"/>
    </reaction>
</comment>
<dbReference type="InterPro" id="IPR001048">
    <property type="entry name" value="Asp/Glu/Uridylate_kinase"/>
</dbReference>
<evidence type="ECO:0000256" key="5">
    <source>
        <dbReference type="ARBA" id="ARBA00022777"/>
    </source>
</evidence>
<keyword evidence="6" id="KW-0067">ATP-binding</keyword>
<keyword evidence="11" id="KW-1185">Reference proteome</keyword>
<feature type="domain" description="Aspartate/glutamate/uridylate kinase" evidence="9">
    <location>
        <begin position="2"/>
        <end position="280"/>
    </location>
</feature>
<evidence type="ECO:0000313" key="11">
    <source>
        <dbReference type="Proteomes" id="UP000464214"/>
    </source>
</evidence>
<evidence type="ECO:0000256" key="1">
    <source>
        <dbReference type="ARBA" id="ARBA00004766"/>
    </source>
</evidence>
<reference evidence="10 11" key="1">
    <citation type="submission" date="2020-01" db="EMBL/GenBank/DDBJ databases">
        <authorList>
            <person name="Kim M."/>
        </authorList>
    </citation>
    <scope>NUCLEOTIDE SEQUENCE [LARGE SCALE GENOMIC DNA]</scope>
    <source>
        <strain evidence="10 11">BT10</strain>
    </source>
</reference>
<evidence type="ECO:0000256" key="3">
    <source>
        <dbReference type="ARBA" id="ARBA00022679"/>
    </source>
</evidence>
<keyword evidence="4" id="KW-0547">Nucleotide-binding</keyword>
<dbReference type="Gene3D" id="3.40.1160.10">
    <property type="entry name" value="Acetylglutamate kinase-like"/>
    <property type="match status" value="1"/>
</dbReference>
<dbReference type="Pfam" id="PF00696">
    <property type="entry name" value="AA_kinase"/>
    <property type="match status" value="1"/>
</dbReference>
<evidence type="ECO:0000313" key="10">
    <source>
        <dbReference type="EMBL" id="QHL87285.1"/>
    </source>
</evidence>